<comment type="caution">
    <text evidence="3">The sequence shown here is derived from an EMBL/GenBank/DDBJ whole genome shotgun (WGS) entry which is preliminary data.</text>
</comment>
<organism evidence="3 4">
    <name type="scientific">Luteimonas terrae</name>
    <dbReference type="NCBI Taxonomy" id="1530191"/>
    <lineage>
        <taxon>Bacteria</taxon>
        <taxon>Pseudomonadati</taxon>
        <taxon>Pseudomonadota</taxon>
        <taxon>Gammaproteobacteria</taxon>
        <taxon>Lysobacterales</taxon>
        <taxon>Lysobacteraceae</taxon>
        <taxon>Luteimonas</taxon>
    </lineage>
</organism>
<dbReference type="SUPFAM" id="SSF53756">
    <property type="entry name" value="UDP-Glycosyltransferase/glycogen phosphorylase"/>
    <property type="match status" value="1"/>
</dbReference>
<dbReference type="Gene3D" id="3.40.50.2000">
    <property type="entry name" value="Glycogen Phosphorylase B"/>
    <property type="match status" value="2"/>
</dbReference>
<evidence type="ECO:0000313" key="3">
    <source>
        <dbReference type="EMBL" id="TDK30049.1"/>
    </source>
</evidence>
<dbReference type="InterPro" id="IPR001296">
    <property type="entry name" value="Glyco_trans_1"/>
</dbReference>
<name>A0A4V3AN89_9GAMM</name>
<dbReference type="OrthoDB" id="4611853at2"/>
<dbReference type="InterPro" id="IPR050194">
    <property type="entry name" value="Glycosyltransferase_grp1"/>
</dbReference>
<evidence type="ECO:0000313" key="4">
    <source>
        <dbReference type="Proteomes" id="UP000295543"/>
    </source>
</evidence>
<keyword evidence="3" id="KW-0808">Transferase</keyword>
<keyword evidence="4" id="KW-1185">Reference proteome</keyword>
<dbReference type="Pfam" id="PF13579">
    <property type="entry name" value="Glyco_trans_4_4"/>
    <property type="match status" value="1"/>
</dbReference>
<dbReference type="PANTHER" id="PTHR45947">
    <property type="entry name" value="SULFOQUINOVOSYL TRANSFERASE SQD2"/>
    <property type="match status" value="1"/>
</dbReference>
<feature type="domain" description="Glycosyltransferase subfamily 4-like N-terminal" evidence="2">
    <location>
        <begin position="31"/>
        <end position="199"/>
    </location>
</feature>
<accession>A0A4V3AN89</accession>
<evidence type="ECO:0000259" key="2">
    <source>
        <dbReference type="Pfam" id="PF13579"/>
    </source>
</evidence>
<proteinExistence type="predicted"/>
<evidence type="ECO:0000259" key="1">
    <source>
        <dbReference type="Pfam" id="PF00534"/>
    </source>
</evidence>
<dbReference type="Proteomes" id="UP000295543">
    <property type="component" value="Unassembled WGS sequence"/>
</dbReference>
<gene>
    <name evidence="3" type="ORF">E2F49_12700</name>
</gene>
<protein>
    <submittedName>
        <fullName evidence="3">Glycosyltransferase family 4 protein</fullName>
    </submittedName>
</protein>
<dbReference type="PANTHER" id="PTHR45947:SF3">
    <property type="entry name" value="SULFOQUINOVOSYL TRANSFERASE SQD2"/>
    <property type="match status" value="1"/>
</dbReference>
<sequence>MRPQEPPSRKPRLLVLASTYPRWRDDPEPAFVHELSKRLIHRFEVTVLCPHAPGAAMREIFDGVRVVRYRYAPTRWETLVNDGGIVSNLNRARWKLLLVPGFILAQVVTAWRMVRAGEVDVMHAHWLLPQGMVAALVARAQAGRKVPFLVTSHGADLFALRGRFARWVKAWVVGRAAIVTVVSEGMRQPMLKLGVVPASLGVEPMGVDLTGQFTPDAEAERSRDELLFVGRLVEKKGLRHLIDAMPTILAERPSAFLTVAGFGPEMEDRRDQVSRLALSDRVKFLGAVKQEDLVALYRRAAVFVAPFIEAGSGDQDGLGLVIVEAAGCGAPVVVSDMPATHALNGLSSQALVVRWSNAEELARAILSVRWSGHREQAWMAFDWNQRAAAYKRILEDVLREPR</sequence>
<dbReference type="RefSeq" id="WP_133394235.1">
    <property type="nucleotide sequence ID" value="NZ_SMTG01000005.1"/>
</dbReference>
<dbReference type="EMBL" id="SMTG01000005">
    <property type="protein sequence ID" value="TDK30049.1"/>
    <property type="molecule type" value="Genomic_DNA"/>
</dbReference>
<dbReference type="InterPro" id="IPR028098">
    <property type="entry name" value="Glyco_trans_4-like_N"/>
</dbReference>
<dbReference type="Pfam" id="PF00534">
    <property type="entry name" value="Glycos_transf_1"/>
    <property type="match status" value="1"/>
</dbReference>
<dbReference type="AlphaFoldDB" id="A0A4V3AN89"/>
<reference evidence="3 4" key="1">
    <citation type="submission" date="2019-03" db="EMBL/GenBank/DDBJ databases">
        <title>Luteimonas zhaokaii sp.nov., isolated from the rectal contents of Plateau pika in Yushu, Qinghai Province, China.</title>
        <authorList>
            <person name="Zhang G."/>
        </authorList>
    </citation>
    <scope>NUCLEOTIDE SEQUENCE [LARGE SCALE GENOMIC DNA]</scope>
    <source>
        <strain evidence="3 4">THG-MD21</strain>
    </source>
</reference>
<feature type="domain" description="Glycosyl transferase family 1" evidence="1">
    <location>
        <begin position="223"/>
        <end position="368"/>
    </location>
</feature>
<dbReference type="GO" id="GO:0016757">
    <property type="term" value="F:glycosyltransferase activity"/>
    <property type="evidence" value="ECO:0007669"/>
    <property type="project" value="TreeGrafter"/>
</dbReference>